<sequence>MATAKEKKEEVKASLKILRAELRKMHLGVTEELALPEPTEVKKLMTQMEELLVVIEPKSSRKAKK</sequence>
<evidence type="ECO:0008006" key="3">
    <source>
        <dbReference type="Google" id="ProtNLM"/>
    </source>
</evidence>
<dbReference type="EMBL" id="JNAX01000015">
    <property type="protein sequence ID" value="KGG19708.1"/>
    <property type="molecule type" value="Genomic_DNA"/>
</dbReference>
<gene>
    <name evidence="1" type="ORF">EV03_2094</name>
</gene>
<comment type="caution">
    <text evidence="1">The sequence shown here is derived from an EMBL/GenBank/DDBJ whole genome shotgun (WGS) entry which is preliminary data.</text>
</comment>
<protein>
    <recommendedName>
        <fullName evidence="3">Protein family PM-1</fullName>
    </recommendedName>
</protein>
<proteinExistence type="predicted"/>
<accession>A0A0A2C069</accession>
<organism evidence="1 2">
    <name type="scientific">Prochlorococcus marinus str. PAC1</name>
    <dbReference type="NCBI Taxonomy" id="59924"/>
    <lineage>
        <taxon>Bacteria</taxon>
        <taxon>Bacillati</taxon>
        <taxon>Cyanobacteriota</taxon>
        <taxon>Cyanophyceae</taxon>
        <taxon>Synechococcales</taxon>
        <taxon>Prochlorococcaceae</taxon>
        <taxon>Prochlorococcus</taxon>
    </lineage>
</organism>
<evidence type="ECO:0000313" key="2">
    <source>
        <dbReference type="Proteomes" id="UP000030392"/>
    </source>
</evidence>
<dbReference type="Proteomes" id="UP000030392">
    <property type="component" value="Unassembled WGS sequence"/>
</dbReference>
<dbReference type="RefSeq" id="WP_011293819.1">
    <property type="nucleotide sequence ID" value="NZ_CP138967.1"/>
</dbReference>
<dbReference type="AlphaFoldDB" id="A0A0A2C069"/>
<name>A0A0A2C069_PROMR</name>
<evidence type="ECO:0000313" key="1">
    <source>
        <dbReference type="EMBL" id="KGG19708.1"/>
    </source>
</evidence>
<reference evidence="2" key="1">
    <citation type="journal article" date="2014" name="Sci. Data">
        <title>Genomes of diverse isolates of the marine cyanobacterium Prochlorococcus.</title>
        <authorList>
            <person name="Biller S."/>
            <person name="Berube P."/>
            <person name="Thompson J."/>
            <person name="Kelly L."/>
            <person name="Roggensack S."/>
            <person name="Awad L."/>
            <person name="Roache-Johnson K."/>
            <person name="Ding H."/>
            <person name="Giovannoni S.J."/>
            <person name="Moore L.R."/>
            <person name="Chisholm S.W."/>
        </authorList>
    </citation>
    <scope>NUCLEOTIDE SEQUENCE [LARGE SCALE GENOMIC DNA]</scope>
    <source>
        <strain evidence="2">PAC1</strain>
    </source>
</reference>